<sequence>MAIWQWALLALALLWGFQSLGVWFQMRHYTDVMKGISNKYKDGYVGAGHVRGRFGKGVIVLIVVDEDRVVRRFLEMSGRTVFVKFIRQEAFEGLTLAQLREQLEQDKFQPAVAHAVRSAIEQAERLAEQSDGGEGLTGLKPVKA</sequence>
<dbReference type="RefSeq" id="WP_113944279.1">
    <property type="nucleotide sequence ID" value="NZ_JBHEEG010000004.1"/>
</dbReference>
<keyword evidence="2" id="KW-1185">Reference proteome</keyword>
<name>A0A366E0D1_9HYPH</name>
<dbReference type="Proteomes" id="UP000252893">
    <property type="component" value="Unassembled WGS sequence"/>
</dbReference>
<dbReference type="InterPro" id="IPR009693">
    <property type="entry name" value="Glucitol_operon_activator"/>
</dbReference>
<evidence type="ECO:0000313" key="1">
    <source>
        <dbReference type="EMBL" id="RBO95757.1"/>
    </source>
</evidence>
<evidence type="ECO:0000313" key="2">
    <source>
        <dbReference type="Proteomes" id="UP000252893"/>
    </source>
</evidence>
<dbReference type="AlphaFoldDB" id="A0A366E0D1"/>
<organism evidence="1 2">
    <name type="scientific">Pseudochrobactrum asaccharolyticum</name>
    <dbReference type="NCBI Taxonomy" id="354351"/>
    <lineage>
        <taxon>Bacteria</taxon>
        <taxon>Pseudomonadati</taxon>
        <taxon>Pseudomonadota</taxon>
        <taxon>Alphaproteobacteria</taxon>
        <taxon>Hyphomicrobiales</taxon>
        <taxon>Brucellaceae</taxon>
        <taxon>Pseudochrobactrum</taxon>
    </lineage>
</organism>
<dbReference type="Pfam" id="PF06923">
    <property type="entry name" value="GutM"/>
    <property type="match status" value="1"/>
</dbReference>
<dbReference type="OrthoDB" id="7907309at2"/>
<comment type="caution">
    <text evidence="1">The sequence shown here is derived from an EMBL/GenBank/DDBJ whole genome shotgun (WGS) entry which is preliminary data.</text>
</comment>
<reference evidence="1 2" key="1">
    <citation type="submission" date="2018-06" db="EMBL/GenBank/DDBJ databases">
        <title>Genomic Encyclopedia of Type Strains, Phase IV (KMG-IV): sequencing the most valuable type-strain genomes for metagenomic binning, comparative biology and taxonomic classification.</title>
        <authorList>
            <person name="Goeker M."/>
        </authorList>
    </citation>
    <scope>NUCLEOTIDE SEQUENCE [LARGE SCALE GENOMIC DNA]</scope>
    <source>
        <strain evidence="1 2">DSM 25619</strain>
    </source>
</reference>
<protein>
    <submittedName>
        <fullName evidence="1">Glucitol operon activator protein</fullName>
    </submittedName>
</protein>
<gene>
    <name evidence="1" type="ORF">DFR47_103321</name>
</gene>
<dbReference type="EMBL" id="QNRH01000003">
    <property type="protein sequence ID" value="RBO95757.1"/>
    <property type="molecule type" value="Genomic_DNA"/>
</dbReference>
<proteinExistence type="predicted"/>
<accession>A0A366E0D1</accession>